<evidence type="ECO:0000313" key="1">
    <source>
        <dbReference type="EMBL" id="GMH68776.1"/>
    </source>
</evidence>
<proteinExistence type="predicted"/>
<name>A0A9W7ADT5_9STRA</name>
<dbReference type="Pfam" id="PF13578">
    <property type="entry name" value="Methyltransf_24"/>
    <property type="match status" value="1"/>
</dbReference>
<keyword evidence="2" id="KW-1185">Reference proteome</keyword>
<dbReference type="PANTHER" id="PTHR40036:SF1">
    <property type="entry name" value="MACROCIN O-METHYLTRANSFERASE"/>
    <property type="match status" value="1"/>
</dbReference>
<reference evidence="2" key="1">
    <citation type="journal article" date="2023" name="Commun. Biol.">
        <title>Genome analysis of Parmales, the sister group of diatoms, reveals the evolutionary specialization of diatoms from phago-mixotrophs to photoautotrophs.</title>
        <authorList>
            <person name="Ban H."/>
            <person name="Sato S."/>
            <person name="Yoshikawa S."/>
            <person name="Yamada K."/>
            <person name="Nakamura Y."/>
            <person name="Ichinomiya M."/>
            <person name="Sato N."/>
            <person name="Blanc-Mathieu R."/>
            <person name="Endo H."/>
            <person name="Kuwata A."/>
            <person name="Ogata H."/>
        </authorList>
    </citation>
    <scope>NUCLEOTIDE SEQUENCE [LARGE SCALE GENOMIC DNA]</scope>
    <source>
        <strain evidence="2">NIES 3700</strain>
    </source>
</reference>
<gene>
    <name evidence="1" type="ORF">TrLO_g1819</name>
</gene>
<dbReference type="EMBL" id="BRXW01000598">
    <property type="protein sequence ID" value="GMH68776.1"/>
    <property type="molecule type" value="Genomic_DNA"/>
</dbReference>
<dbReference type="Proteomes" id="UP001165122">
    <property type="component" value="Unassembled WGS sequence"/>
</dbReference>
<comment type="caution">
    <text evidence="1">The sequence shown here is derived from an EMBL/GenBank/DDBJ whole genome shotgun (WGS) entry which is preliminary data.</text>
</comment>
<dbReference type="OrthoDB" id="10265168at2759"/>
<sequence>MNSSIRSELRMWGGKEQLLGLLREALGKAVPGLLEAVDKEFEGEDGAGEVVVGRVGAGPPQSSGSPFSTMDTEQIKQIAAATTIDATAVDHVAWLLPSAVPKLRSAIFHKVRRVRNRRGLMNIAMDEAFRMVRSNPTSQFLEFGVFKGVDLEFLSKALSKRADASGLTPPPTFHGFDSFTGLPSEWNSYDPGHFDCTGETPSRLRGNQHVVLHKGWFEDTIGGFITEHGGDSPVAFIHADADLYSSTKCFLSRLCAAQKIVVGTVIVFDEYWNYEGWEEGEALAFDEISAEFNLQSKALAYHAPPDDSIAVDNKSAANQYGYKSVAFLITHAKY</sequence>
<accession>A0A9W7ADT5</accession>
<dbReference type="InterPro" id="IPR008884">
    <property type="entry name" value="TylF_MeTrfase"/>
</dbReference>
<evidence type="ECO:0000313" key="2">
    <source>
        <dbReference type="Proteomes" id="UP001165122"/>
    </source>
</evidence>
<organism evidence="1 2">
    <name type="scientific">Triparma laevis f. longispina</name>
    <dbReference type="NCBI Taxonomy" id="1714387"/>
    <lineage>
        <taxon>Eukaryota</taxon>
        <taxon>Sar</taxon>
        <taxon>Stramenopiles</taxon>
        <taxon>Ochrophyta</taxon>
        <taxon>Bolidophyceae</taxon>
        <taxon>Parmales</taxon>
        <taxon>Triparmaceae</taxon>
        <taxon>Triparma</taxon>
    </lineage>
</organism>
<dbReference type="Gene3D" id="3.40.50.150">
    <property type="entry name" value="Vaccinia Virus protein VP39"/>
    <property type="match status" value="1"/>
</dbReference>
<dbReference type="PANTHER" id="PTHR40036">
    <property type="entry name" value="MACROCIN O-METHYLTRANSFERASE"/>
    <property type="match status" value="1"/>
</dbReference>
<dbReference type="InterPro" id="IPR029063">
    <property type="entry name" value="SAM-dependent_MTases_sf"/>
</dbReference>
<dbReference type="AlphaFoldDB" id="A0A9W7ADT5"/>
<protein>
    <submittedName>
        <fullName evidence="1">Uncharacterized protein</fullName>
    </submittedName>
</protein>